<dbReference type="Proteomes" id="UP000663891">
    <property type="component" value="Unassembled WGS sequence"/>
</dbReference>
<evidence type="ECO:0000313" key="2">
    <source>
        <dbReference type="EMBL" id="CAF1273747.1"/>
    </source>
</evidence>
<comment type="caution">
    <text evidence="2">The sequence shown here is derived from an EMBL/GenBank/DDBJ whole genome shotgun (WGS) entry which is preliminary data.</text>
</comment>
<evidence type="ECO:0000313" key="4">
    <source>
        <dbReference type="EMBL" id="CAF4136536.1"/>
    </source>
</evidence>
<dbReference type="Proteomes" id="UP000663860">
    <property type="component" value="Unassembled WGS sequence"/>
</dbReference>
<dbReference type="EMBL" id="CAJOAY010001703">
    <property type="protein sequence ID" value="CAF3876439.1"/>
    <property type="molecule type" value="Genomic_DNA"/>
</dbReference>
<proteinExistence type="predicted"/>
<evidence type="ECO:0000313" key="3">
    <source>
        <dbReference type="EMBL" id="CAF3876439.1"/>
    </source>
</evidence>
<reference evidence="2" key="1">
    <citation type="submission" date="2021-02" db="EMBL/GenBank/DDBJ databases">
        <authorList>
            <person name="Nowell W R."/>
        </authorList>
    </citation>
    <scope>NUCLEOTIDE SEQUENCE</scope>
</reference>
<dbReference type="AlphaFoldDB" id="A0A815BSA8"/>
<name>A0A815BSA8_9BILA</name>
<protein>
    <submittedName>
        <fullName evidence="2">Uncharacterized protein</fullName>
    </submittedName>
</protein>
<gene>
    <name evidence="2" type="ORF">IZO911_LOCUS32573</name>
    <name evidence="4" type="ORF">KXQ929_LOCUS36461</name>
    <name evidence="3" type="ORF">OKA104_LOCUS22896</name>
    <name evidence="1" type="ORF">VCS650_LOCUS788</name>
</gene>
<accession>A0A815BSA8</accession>
<evidence type="ECO:0000313" key="1">
    <source>
        <dbReference type="EMBL" id="CAF0743313.1"/>
    </source>
</evidence>
<dbReference type="OrthoDB" id="10488786at2759"/>
<dbReference type="Proteomes" id="UP000663881">
    <property type="component" value="Unassembled WGS sequence"/>
</dbReference>
<dbReference type="Proteomes" id="UP000663868">
    <property type="component" value="Unassembled WGS sequence"/>
</dbReference>
<evidence type="ECO:0000313" key="5">
    <source>
        <dbReference type="Proteomes" id="UP000663860"/>
    </source>
</evidence>
<sequence>MDQYYNADVNEDEDKLSHIKRLKLRQTDVLDAIKKKDEIEKLIAAESELDANIKVLFKELGNELEEIYLKYS</sequence>
<dbReference type="EMBL" id="CAJOBB010005671">
    <property type="protein sequence ID" value="CAF4136536.1"/>
    <property type="molecule type" value="Genomic_DNA"/>
</dbReference>
<organism evidence="2 5">
    <name type="scientific">Adineta steineri</name>
    <dbReference type="NCBI Taxonomy" id="433720"/>
    <lineage>
        <taxon>Eukaryota</taxon>
        <taxon>Metazoa</taxon>
        <taxon>Spiralia</taxon>
        <taxon>Gnathifera</taxon>
        <taxon>Rotifera</taxon>
        <taxon>Eurotatoria</taxon>
        <taxon>Bdelloidea</taxon>
        <taxon>Adinetida</taxon>
        <taxon>Adinetidae</taxon>
        <taxon>Adineta</taxon>
    </lineage>
</organism>
<dbReference type="EMBL" id="CAJNOE010000568">
    <property type="protein sequence ID" value="CAF1273747.1"/>
    <property type="molecule type" value="Genomic_DNA"/>
</dbReference>
<dbReference type="EMBL" id="CAJNON010000004">
    <property type="protein sequence ID" value="CAF0743313.1"/>
    <property type="molecule type" value="Genomic_DNA"/>
</dbReference>